<gene>
    <name evidence="3" type="ORF">SV7mr_23510</name>
</gene>
<name>A0A517SUN4_9BACT</name>
<evidence type="ECO:0000313" key="4">
    <source>
        <dbReference type="Proteomes" id="UP000315003"/>
    </source>
</evidence>
<evidence type="ECO:0000256" key="1">
    <source>
        <dbReference type="SAM" id="Phobius"/>
    </source>
</evidence>
<dbReference type="PANTHER" id="PTHR30093">
    <property type="entry name" value="GENERAL SECRETION PATHWAY PROTEIN G"/>
    <property type="match status" value="1"/>
</dbReference>
<dbReference type="SUPFAM" id="SSF54523">
    <property type="entry name" value="Pili subunits"/>
    <property type="match status" value="1"/>
</dbReference>
<dbReference type="Proteomes" id="UP000315003">
    <property type="component" value="Chromosome"/>
</dbReference>
<dbReference type="InterPro" id="IPR027558">
    <property type="entry name" value="Pre_pil_HX9DG_C"/>
</dbReference>
<dbReference type="NCBIfam" id="TIGR02532">
    <property type="entry name" value="IV_pilin_GFxxxE"/>
    <property type="match status" value="1"/>
</dbReference>
<dbReference type="InterPro" id="IPR012902">
    <property type="entry name" value="N_methyl_site"/>
</dbReference>
<dbReference type="Pfam" id="PF07596">
    <property type="entry name" value="SBP_bac_10"/>
    <property type="match status" value="1"/>
</dbReference>
<protein>
    <recommendedName>
        <fullName evidence="2">DUF1559 domain-containing protein</fullName>
    </recommendedName>
</protein>
<dbReference type="EMBL" id="CP036272">
    <property type="protein sequence ID" value="QDT59839.1"/>
    <property type="molecule type" value="Genomic_DNA"/>
</dbReference>
<dbReference type="InterPro" id="IPR011453">
    <property type="entry name" value="DUF1559"/>
</dbReference>
<evidence type="ECO:0000259" key="2">
    <source>
        <dbReference type="Pfam" id="PF07596"/>
    </source>
</evidence>
<proteinExistence type="predicted"/>
<organism evidence="3 4">
    <name type="scientific">Stieleria bergensis</name>
    <dbReference type="NCBI Taxonomy" id="2528025"/>
    <lineage>
        <taxon>Bacteria</taxon>
        <taxon>Pseudomonadati</taxon>
        <taxon>Planctomycetota</taxon>
        <taxon>Planctomycetia</taxon>
        <taxon>Pirellulales</taxon>
        <taxon>Pirellulaceae</taxon>
        <taxon>Stieleria</taxon>
    </lineage>
</organism>
<keyword evidence="1" id="KW-1133">Transmembrane helix</keyword>
<dbReference type="InterPro" id="IPR045584">
    <property type="entry name" value="Pilin-like"/>
</dbReference>
<keyword evidence="1" id="KW-0472">Membrane</keyword>
<dbReference type="AlphaFoldDB" id="A0A517SUN4"/>
<feature type="transmembrane region" description="Helical" evidence="1">
    <location>
        <begin position="60"/>
        <end position="83"/>
    </location>
</feature>
<feature type="domain" description="DUF1559" evidence="2">
    <location>
        <begin position="84"/>
        <end position="411"/>
    </location>
</feature>
<keyword evidence="4" id="KW-1185">Reference proteome</keyword>
<dbReference type="PANTHER" id="PTHR30093:SF2">
    <property type="entry name" value="TYPE II SECRETION SYSTEM PROTEIN H"/>
    <property type="match status" value="1"/>
</dbReference>
<dbReference type="Gene3D" id="3.30.700.10">
    <property type="entry name" value="Glycoprotein, Type 4 Pilin"/>
    <property type="match status" value="1"/>
</dbReference>
<evidence type="ECO:0000313" key="3">
    <source>
        <dbReference type="EMBL" id="QDT59839.1"/>
    </source>
</evidence>
<dbReference type="Pfam" id="PF07963">
    <property type="entry name" value="N_methyl"/>
    <property type="match status" value="1"/>
</dbReference>
<keyword evidence="1" id="KW-0812">Transmembrane</keyword>
<sequence length="449" mass="48326">MPTDRGLPTISRFLSGSQAFFVHFRSTGEVFNTGRIIASSPAFPPATGPFMHSPAKRNGFTLVELLVVIAIIGVLVGLLLPAVQAAREAARRMSCSNNMKQLGIALQNYETAFKQLPTQIGGTYNPRDNSVYSGAERDRATNRFNQGFLVGLLPFLESGPLWEQIRNPYGLDLDGITPLLPPFPPMGSDLGDQSYAPWRTQLPSLRCPSDPGQGLPAFSRTNYAACFGDSTDWVETGLWRWEAGAGRWVSDSLQATRTSGSCRGMFVPRRKMSFRDVLDGLSNTLACAEIATDLGDRDVRTTPHLNSGWAPNGVHDTPRICAPDIDPERPRFWASTFTNTGGSENGRGFRWADGRPQYSGFNTTLPPNNELCLGGGNGSGGHAPASSRHSGGVTVLMGDGSVQFITDSIDAGDDTAAVVTSSRPGLPSPYGTWGAMGTRASREVIDHEL</sequence>
<reference evidence="3 4" key="1">
    <citation type="submission" date="2019-02" db="EMBL/GenBank/DDBJ databases">
        <title>Deep-cultivation of Planctomycetes and their phenomic and genomic characterization uncovers novel biology.</title>
        <authorList>
            <person name="Wiegand S."/>
            <person name="Jogler M."/>
            <person name="Boedeker C."/>
            <person name="Pinto D."/>
            <person name="Vollmers J."/>
            <person name="Rivas-Marin E."/>
            <person name="Kohn T."/>
            <person name="Peeters S.H."/>
            <person name="Heuer A."/>
            <person name="Rast P."/>
            <person name="Oberbeckmann S."/>
            <person name="Bunk B."/>
            <person name="Jeske O."/>
            <person name="Meyerdierks A."/>
            <person name="Storesund J.E."/>
            <person name="Kallscheuer N."/>
            <person name="Luecker S."/>
            <person name="Lage O.M."/>
            <person name="Pohl T."/>
            <person name="Merkel B.J."/>
            <person name="Hornburger P."/>
            <person name="Mueller R.-W."/>
            <person name="Bruemmer F."/>
            <person name="Labrenz M."/>
            <person name="Spormann A.M."/>
            <person name="Op den Camp H."/>
            <person name="Overmann J."/>
            <person name="Amann R."/>
            <person name="Jetten M.S.M."/>
            <person name="Mascher T."/>
            <person name="Medema M.H."/>
            <person name="Devos D.P."/>
            <person name="Kaster A.-K."/>
            <person name="Ovreas L."/>
            <person name="Rohde M."/>
            <person name="Galperin M.Y."/>
            <person name="Jogler C."/>
        </authorList>
    </citation>
    <scope>NUCLEOTIDE SEQUENCE [LARGE SCALE GENOMIC DNA]</scope>
    <source>
        <strain evidence="3 4">SV_7m_r</strain>
    </source>
</reference>
<accession>A0A517SUN4</accession>
<dbReference type="NCBIfam" id="TIGR04294">
    <property type="entry name" value="pre_pil_HX9DG"/>
    <property type="match status" value="1"/>
</dbReference>